<feature type="non-terminal residue" evidence="2">
    <location>
        <position position="581"/>
    </location>
</feature>
<protein>
    <submittedName>
        <fullName evidence="2">Uncharacterized protein</fullName>
    </submittedName>
</protein>
<accession>A0A9N7UHX0</accession>
<sequence length="581" mass="63309">FLSIMSLSRDVTKPHADRRAVLSSCSEVTNRMRDLARSNGPDWPLTGEGVVERLPPGGACMPVVDVVIQHGAVTVRDIPPRERSARPFPAARERNTGGKPAPLAPHPAPRSLHPAPRNTHLVMATPALEALIVTTYVINTSLDTRFTNFFLDHATHGAEPRRERTHHYPHCPAGSAARQPTPSERRERAGVGMELITILEKTVSPGPASSPGVRGPGLEARAAGFQAASRNWKKFDGGKYLATGLLARGASRANATASSTTADLAFCPNFNRSVTEKFSRFSAQLIDRIELEAAQKFLEQAAVENLVSGALTGERGVYSDGADHIPGGVVEGVSEPWEHPGGPSRCRSTGEELLTSKDPDVRRGFTDSGHGDVSAELASQCVAGIAAQRFQLTTGPSSSHSCVPRTDPSSHRTHEGVRRWRHWIHLSGPSTQSSCRKNANQILTAHHPGHEEGEPSNNVKLAATQRSAQLSGVHQANFDKETERHFIMQVVCEATQCVQTPECVWRPSQNLVKIMSLYYQYMRDVHGPRPVRFQWQAGAGAPLKHTSKFYAKGALQYLVPILTQTLTNRYAPDIVTQYPDV</sequence>
<evidence type="ECO:0000256" key="1">
    <source>
        <dbReference type="SAM" id="MobiDB-lite"/>
    </source>
</evidence>
<dbReference type="Gene3D" id="1.25.10.10">
    <property type="entry name" value="Leucine-rich Repeat Variant"/>
    <property type="match status" value="1"/>
</dbReference>
<evidence type="ECO:0000313" key="3">
    <source>
        <dbReference type="Proteomes" id="UP001153269"/>
    </source>
</evidence>
<organism evidence="2 3">
    <name type="scientific">Pleuronectes platessa</name>
    <name type="common">European plaice</name>
    <dbReference type="NCBI Taxonomy" id="8262"/>
    <lineage>
        <taxon>Eukaryota</taxon>
        <taxon>Metazoa</taxon>
        <taxon>Chordata</taxon>
        <taxon>Craniata</taxon>
        <taxon>Vertebrata</taxon>
        <taxon>Euteleostomi</taxon>
        <taxon>Actinopterygii</taxon>
        <taxon>Neopterygii</taxon>
        <taxon>Teleostei</taxon>
        <taxon>Neoteleostei</taxon>
        <taxon>Acanthomorphata</taxon>
        <taxon>Carangaria</taxon>
        <taxon>Pleuronectiformes</taxon>
        <taxon>Pleuronectoidei</taxon>
        <taxon>Pleuronectidae</taxon>
        <taxon>Pleuronectes</taxon>
    </lineage>
</organism>
<feature type="region of interest" description="Disordered" evidence="1">
    <location>
        <begin position="77"/>
        <end position="116"/>
    </location>
</feature>
<feature type="compositionally biased region" description="Basic and acidic residues" evidence="1">
    <location>
        <begin position="78"/>
        <end position="96"/>
    </location>
</feature>
<evidence type="ECO:0000313" key="2">
    <source>
        <dbReference type="EMBL" id="CAB1431211.1"/>
    </source>
</evidence>
<comment type="caution">
    <text evidence="2">The sequence shown here is derived from an EMBL/GenBank/DDBJ whole genome shotgun (WGS) entry which is preliminary data.</text>
</comment>
<feature type="region of interest" description="Disordered" evidence="1">
    <location>
        <begin position="394"/>
        <end position="416"/>
    </location>
</feature>
<proteinExistence type="predicted"/>
<name>A0A9N7UHX0_PLEPL</name>
<dbReference type="InterPro" id="IPR011989">
    <property type="entry name" value="ARM-like"/>
</dbReference>
<reference evidence="2" key="1">
    <citation type="submission" date="2020-03" db="EMBL/GenBank/DDBJ databases">
        <authorList>
            <person name="Weist P."/>
        </authorList>
    </citation>
    <scope>NUCLEOTIDE SEQUENCE</scope>
</reference>
<dbReference type="Proteomes" id="UP001153269">
    <property type="component" value="Unassembled WGS sequence"/>
</dbReference>
<keyword evidence="3" id="KW-1185">Reference proteome</keyword>
<dbReference type="AlphaFoldDB" id="A0A9N7UHX0"/>
<gene>
    <name evidence="2" type="ORF">PLEPLA_LOCUS19210</name>
</gene>
<dbReference type="EMBL" id="CADEAL010001316">
    <property type="protein sequence ID" value="CAB1431211.1"/>
    <property type="molecule type" value="Genomic_DNA"/>
</dbReference>